<dbReference type="Gene3D" id="3.30.450.40">
    <property type="match status" value="1"/>
</dbReference>
<evidence type="ECO:0000256" key="3">
    <source>
        <dbReference type="SAM" id="MobiDB-lite"/>
    </source>
</evidence>
<dbReference type="InterPro" id="IPR003594">
    <property type="entry name" value="HATPase_dom"/>
</dbReference>
<feature type="domain" description="Response regulatory" evidence="5">
    <location>
        <begin position="1145"/>
        <end position="1266"/>
    </location>
</feature>
<keyword evidence="1 2" id="KW-0597">Phosphoprotein</keyword>
<feature type="region of interest" description="Disordered" evidence="3">
    <location>
        <begin position="395"/>
        <end position="419"/>
    </location>
</feature>
<evidence type="ECO:0008006" key="8">
    <source>
        <dbReference type="Google" id="ProtNLM"/>
    </source>
</evidence>
<feature type="region of interest" description="Disordered" evidence="3">
    <location>
        <begin position="1119"/>
        <end position="1138"/>
    </location>
</feature>
<dbReference type="Pfam" id="PF00512">
    <property type="entry name" value="HisKA"/>
    <property type="match status" value="1"/>
</dbReference>
<dbReference type="InterPro" id="IPR036890">
    <property type="entry name" value="HATPase_C_sf"/>
</dbReference>
<keyword evidence="7" id="KW-1185">Reference proteome</keyword>
<feature type="compositionally biased region" description="Low complexity" evidence="3">
    <location>
        <begin position="1051"/>
        <end position="1060"/>
    </location>
</feature>
<gene>
    <name evidence="6" type="ORF">SUNI508_10990</name>
</gene>
<dbReference type="Gene3D" id="1.10.287.130">
    <property type="match status" value="1"/>
</dbReference>
<dbReference type="InterPro" id="IPR005467">
    <property type="entry name" value="His_kinase_dom"/>
</dbReference>
<dbReference type="Gene3D" id="3.30.565.10">
    <property type="entry name" value="Histidine kinase-like ATPase, C-terminal domain"/>
    <property type="match status" value="1"/>
</dbReference>
<dbReference type="Gene3D" id="3.40.50.2300">
    <property type="match status" value="1"/>
</dbReference>
<dbReference type="InterPro" id="IPR011006">
    <property type="entry name" value="CheY-like_superfamily"/>
</dbReference>
<name>A0ABR2UJA5_9PEZI</name>
<dbReference type="PANTHER" id="PTHR43719">
    <property type="entry name" value="TWO-COMPONENT HISTIDINE KINASE"/>
    <property type="match status" value="1"/>
</dbReference>
<dbReference type="InterPro" id="IPR003661">
    <property type="entry name" value="HisK_dim/P_dom"/>
</dbReference>
<evidence type="ECO:0000256" key="2">
    <source>
        <dbReference type="PROSITE-ProRule" id="PRU00169"/>
    </source>
</evidence>
<feature type="modified residue" description="4-aspartylphosphate" evidence="2">
    <location>
        <position position="1196"/>
    </location>
</feature>
<evidence type="ECO:0000313" key="6">
    <source>
        <dbReference type="EMBL" id="KAK9414707.1"/>
    </source>
</evidence>
<reference evidence="6 7" key="1">
    <citation type="journal article" date="2024" name="J. Plant Pathol.">
        <title>Sequence and assembly of the genome of Seiridium unicorne, isolate CBS 538.82, causal agent of cypress canker disease.</title>
        <authorList>
            <person name="Scali E."/>
            <person name="Rocca G.D."/>
            <person name="Danti R."/>
            <person name="Garbelotto M."/>
            <person name="Barberini S."/>
            <person name="Baroncelli R."/>
            <person name="Emiliani G."/>
        </authorList>
    </citation>
    <scope>NUCLEOTIDE SEQUENCE [LARGE SCALE GENOMIC DNA]</scope>
    <source>
        <strain evidence="6 7">BM-138-508</strain>
    </source>
</reference>
<dbReference type="InterPro" id="IPR029016">
    <property type="entry name" value="GAF-like_dom_sf"/>
</dbReference>
<comment type="caution">
    <text evidence="6">The sequence shown here is derived from an EMBL/GenBank/DDBJ whole genome shotgun (WGS) entry which is preliminary data.</text>
</comment>
<feature type="region of interest" description="Disordered" evidence="3">
    <location>
        <begin position="1051"/>
        <end position="1070"/>
    </location>
</feature>
<dbReference type="Proteomes" id="UP001408356">
    <property type="component" value="Unassembled WGS sequence"/>
</dbReference>
<dbReference type="SUPFAM" id="SSF47384">
    <property type="entry name" value="Homodimeric domain of signal transducing histidine kinase"/>
    <property type="match status" value="1"/>
</dbReference>
<dbReference type="SUPFAM" id="SSF55781">
    <property type="entry name" value="GAF domain-like"/>
    <property type="match status" value="1"/>
</dbReference>
<feature type="compositionally biased region" description="Polar residues" evidence="3">
    <location>
        <begin position="287"/>
        <end position="301"/>
    </location>
</feature>
<dbReference type="CDD" id="cd17546">
    <property type="entry name" value="REC_hyHK_CKI1_RcsC-like"/>
    <property type="match status" value="1"/>
</dbReference>
<accession>A0ABR2UJA5</accession>
<dbReference type="InterPro" id="IPR001789">
    <property type="entry name" value="Sig_transdc_resp-reg_receiver"/>
</dbReference>
<feature type="compositionally biased region" description="Basic and acidic residues" evidence="3">
    <location>
        <begin position="1091"/>
        <end position="1102"/>
    </location>
</feature>
<feature type="compositionally biased region" description="Pro residues" evidence="3">
    <location>
        <begin position="1122"/>
        <end position="1132"/>
    </location>
</feature>
<dbReference type="Pfam" id="PF02518">
    <property type="entry name" value="HATPase_c"/>
    <property type="match status" value="1"/>
</dbReference>
<evidence type="ECO:0000313" key="7">
    <source>
        <dbReference type="Proteomes" id="UP001408356"/>
    </source>
</evidence>
<organism evidence="6 7">
    <name type="scientific">Seiridium unicorne</name>
    <dbReference type="NCBI Taxonomy" id="138068"/>
    <lineage>
        <taxon>Eukaryota</taxon>
        <taxon>Fungi</taxon>
        <taxon>Dikarya</taxon>
        <taxon>Ascomycota</taxon>
        <taxon>Pezizomycotina</taxon>
        <taxon>Sordariomycetes</taxon>
        <taxon>Xylariomycetidae</taxon>
        <taxon>Amphisphaeriales</taxon>
        <taxon>Sporocadaceae</taxon>
        <taxon>Seiridium</taxon>
    </lineage>
</organism>
<feature type="region of interest" description="Disordered" evidence="3">
    <location>
        <begin position="1091"/>
        <end position="1110"/>
    </location>
</feature>
<protein>
    <recommendedName>
        <fullName evidence="8">LOV domain-containing protein</fullName>
    </recommendedName>
</protein>
<dbReference type="SUPFAM" id="SSF55874">
    <property type="entry name" value="ATPase domain of HSP90 chaperone/DNA topoisomerase II/histidine kinase"/>
    <property type="match status" value="1"/>
</dbReference>
<sequence length="1272" mass="139807">MARFSEVARERETYKFTARLFEHARAHPTATATPTGDEADHRLLTSTCEDTALTAFAQLGAFRLNATRCLISIFDRRNQYVVAEATFTSAIARSVSHEDDLWLGGTAIPRAMGICEHVLIDGNNSPTTQGQLQVSVVPDMTHDSRFSDRPHINNRPYNRFYAGVPIRSPRGVNIGVFCVFDDKPREGLDNSQLQFLRDMSQTVMDHWELRASATNFRKSERMVRGLGSFVEGKATMSGWRFSSNQESFLDAGDEGHLNRNQQVIENREEQLKRQAGDIYPQRPDPTPLQSGYHQSGSGSTVKTEHIQNSDNQIPENASSAAISISSTISTVQTHATVHAEEPIIKAIHDVFGRAANIIREAIEVEGVLFLDASVGSFGGLVPDQEVNFSDSTASSLSAAGGRYDGPAEEDADHRPCNILGYSTTSTSSVDDSLSAMSQNAIVPEKFLRSLLKRYPGGRVFNFDDDGTVQSTDDDSGFSKDESTLLERINSSNNECLSSPTKKPDKLFSRNNEGKTLNSLFPEARCVALVPLWDARRGRWFAGSFLWTKIPTRSFTAKGEMSYLRAFGATIMAEIIRLDSSLAEKATSDLLGSLSHELRSPLHGVIAAVELLQDTDMDAFQGNLVHTMESCGRTLLDSIDHLLDYTKINRLLKDQRQTSGRAIPSGRLRSFESQMTSFSSTIELDLLVEETVESIFAGHNFHKMSIAQLVQNERQHYRDVDSLRKLDFALSVEALSMEGIDLQTLMSDRDVVSIYLDIDPKVPWLWHATPGAIRRIIMNLLGNSLKFTKRGFILVTLKQEQVSSQSRRGQVNLKLNVSDSGKGIAPDFLHNRAFKPFSQEDALSPGSGLGLSIVHQITKALGGWAKIESQPQRGTSVSVTIPLQLPSSSLKPLSPSLFSDHVTALRGIRVALHGLDSMPEAPGISSQDPPTESLLMESLCRDWLQLEIITADTEDVRPDVIICTDSSLARTGPATPTGYQPPIVVICQNAVAAHNLSQQYSNSYGKGIFEFISQPASPRKLASAMVLALGRYDDLRATDLLAMRTSISSRSTSDRSSLISSAMPTPMTEQMTPLLEGPQASELAFSWSPLKAEPDTSMEREPELSSPLPESRIDTIVSVTPATPTPSATPQPPTGSSDVDNSIGSKFLLVDDNNINLRILESFMKKLNYSYRTATNGLEALEIYAASPEKFGQVLMDISMPVMDGLEATRRIRELELTQQLKPVTIIALTGLASASAQQEAYASGINLYMTKPVRFKELAKVLASTDKRENPD</sequence>
<evidence type="ECO:0000259" key="4">
    <source>
        <dbReference type="PROSITE" id="PS50109"/>
    </source>
</evidence>
<feature type="domain" description="Histidine kinase" evidence="4">
    <location>
        <begin position="592"/>
        <end position="884"/>
    </location>
</feature>
<dbReference type="InterPro" id="IPR036097">
    <property type="entry name" value="HisK_dim/P_sf"/>
</dbReference>
<dbReference type="PANTHER" id="PTHR43719:SF69">
    <property type="entry name" value="HISTIDINE KINASE G7"/>
    <property type="match status" value="1"/>
</dbReference>
<dbReference type="InterPro" id="IPR050956">
    <property type="entry name" value="2C_system_His_kinase"/>
</dbReference>
<dbReference type="Pfam" id="PF00072">
    <property type="entry name" value="Response_reg"/>
    <property type="match status" value="1"/>
</dbReference>
<dbReference type="SMART" id="SM00388">
    <property type="entry name" value="HisKA"/>
    <property type="match status" value="1"/>
</dbReference>
<dbReference type="EMBL" id="JARVKF010000423">
    <property type="protein sequence ID" value="KAK9414707.1"/>
    <property type="molecule type" value="Genomic_DNA"/>
</dbReference>
<dbReference type="SMART" id="SM00448">
    <property type="entry name" value="REC"/>
    <property type="match status" value="1"/>
</dbReference>
<proteinExistence type="predicted"/>
<evidence type="ECO:0000259" key="5">
    <source>
        <dbReference type="PROSITE" id="PS50110"/>
    </source>
</evidence>
<dbReference type="PROSITE" id="PS50109">
    <property type="entry name" value="HIS_KIN"/>
    <property type="match status" value="1"/>
</dbReference>
<feature type="region of interest" description="Disordered" evidence="3">
    <location>
        <begin position="278"/>
        <end position="302"/>
    </location>
</feature>
<dbReference type="InterPro" id="IPR004358">
    <property type="entry name" value="Sig_transdc_His_kin-like_C"/>
</dbReference>
<dbReference type="PROSITE" id="PS50110">
    <property type="entry name" value="RESPONSE_REGULATORY"/>
    <property type="match status" value="1"/>
</dbReference>
<dbReference type="SUPFAM" id="SSF52172">
    <property type="entry name" value="CheY-like"/>
    <property type="match status" value="1"/>
</dbReference>
<evidence type="ECO:0000256" key="1">
    <source>
        <dbReference type="ARBA" id="ARBA00022553"/>
    </source>
</evidence>
<dbReference type="PRINTS" id="PR00344">
    <property type="entry name" value="BCTRLSENSOR"/>
</dbReference>
<dbReference type="SMART" id="SM00387">
    <property type="entry name" value="HATPase_c"/>
    <property type="match status" value="1"/>
</dbReference>
<dbReference type="CDD" id="cd00082">
    <property type="entry name" value="HisKA"/>
    <property type="match status" value="1"/>
</dbReference>